<gene>
    <name evidence="2" type="ORF">EDD57_10729</name>
</gene>
<organism evidence="2 3">
    <name type="scientific">Baia soyae</name>
    <dbReference type="NCBI Taxonomy" id="1544746"/>
    <lineage>
        <taxon>Bacteria</taxon>
        <taxon>Bacillati</taxon>
        <taxon>Bacillota</taxon>
        <taxon>Bacilli</taxon>
        <taxon>Bacillales</taxon>
        <taxon>Thermoactinomycetaceae</taxon>
        <taxon>Baia</taxon>
    </lineage>
</organism>
<evidence type="ECO:0000313" key="3">
    <source>
        <dbReference type="Proteomes" id="UP000294746"/>
    </source>
</evidence>
<dbReference type="PANTHER" id="PTHR10587">
    <property type="entry name" value="GLYCOSYL TRANSFERASE-RELATED"/>
    <property type="match status" value="1"/>
</dbReference>
<dbReference type="OrthoDB" id="9812065at2"/>
<feature type="domain" description="NodB homology" evidence="1">
    <location>
        <begin position="46"/>
        <end position="227"/>
    </location>
</feature>
<dbReference type="Proteomes" id="UP000294746">
    <property type="component" value="Unassembled WGS sequence"/>
</dbReference>
<dbReference type="InterPro" id="IPR002509">
    <property type="entry name" value="NODB_dom"/>
</dbReference>
<evidence type="ECO:0000313" key="2">
    <source>
        <dbReference type="EMBL" id="TCP69592.1"/>
    </source>
</evidence>
<reference evidence="2 3" key="1">
    <citation type="submission" date="2019-03" db="EMBL/GenBank/DDBJ databases">
        <title>Genomic Encyclopedia of Type Strains, Phase IV (KMG-IV): sequencing the most valuable type-strain genomes for metagenomic binning, comparative biology and taxonomic classification.</title>
        <authorList>
            <person name="Goeker M."/>
        </authorList>
    </citation>
    <scope>NUCLEOTIDE SEQUENCE [LARGE SCALE GENOMIC DNA]</scope>
    <source>
        <strain evidence="2 3">DSM 46831</strain>
    </source>
</reference>
<dbReference type="RefSeq" id="WP_131848154.1">
    <property type="nucleotide sequence ID" value="NZ_SLXV01000007.1"/>
</dbReference>
<dbReference type="SUPFAM" id="SSF88713">
    <property type="entry name" value="Glycoside hydrolase/deacetylase"/>
    <property type="match status" value="1"/>
</dbReference>
<dbReference type="InterPro" id="IPR050248">
    <property type="entry name" value="Polysacc_deacetylase_ArnD"/>
</dbReference>
<dbReference type="PROSITE" id="PS51677">
    <property type="entry name" value="NODB"/>
    <property type="match status" value="1"/>
</dbReference>
<name>A0A4V2SYC5_9BACL</name>
<dbReference type="EMBL" id="SLXV01000007">
    <property type="protein sequence ID" value="TCP69592.1"/>
    <property type="molecule type" value="Genomic_DNA"/>
</dbReference>
<accession>A0A4V2SYC5</accession>
<dbReference type="Gene3D" id="3.20.20.370">
    <property type="entry name" value="Glycoside hydrolase/deacetylase"/>
    <property type="match status" value="1"/>
</dbReference>
<dbReference type="PANTHER" id="PTHR10587:SF125">
    <property type="entry name" value="POLYSACCHARIDE DEACETYLASE YHEN-RELATED"/>
    <property type="match status" value="1"/>
</dbReference>
<dbReference type="CDD" id="cd10956">
    <property type="entry name" value="CE4_BH1302_like"/>
    <property type="match status" value="1"/>
</dbReference>
<dbReference type="GO" id="GO:0016810">
    <property type="term" value="F:hydrolase activity, acting on carbon-nitrogen (but not peptide) bonds"/>
    <property type="evidence" value="ECO:0007669"/>
    <property type="project" value="InterPro"/>
</dbReference>
<keyword evidence="3" id="KW-1185">Reference proteome</keyword>
<dbReference type="InterPro" id="IPR011330">
    <property type="entry name" value="Glyco_hydro/deAcase_b/a-brl"/>
</dbReference>
<comment type="caution">
    <text evidence="2">The sequence shown here is derived from an EMBL/GenBank/DDBJ whole genome shotgun (WGS) entry which is preliminary data.</text>
</comment>
<proteinExistence type="predicted"/>
<sequence>MKKWTTRVTLTLAVLLIIMYALFQLSKSRTYQLFGDLTDRVDTNQKVIALTLDDGPTEQTDEVLKVLKEADVKATFFVTGAELQQHPEEGKKIVQAGHELGNHSYSHTRMVLKSPSFIKNEIEKTDQLIRDAGYQEEILFRPPNGKKLILLPYYLSQHNRKTIMWDIEPDSYADIGSNSDKIVQHVKENVKPGSIILLHVMYKNREESLKSIKGVVESLRKQGYTFKTVSELLAEKK</sequence>
<protein>
    <submittedName>
        <fullName evidence="2">Chitin deacetylase</fullName>
    </submittedName>
</protein>
<evidence type="ECO:0000259" key="1">
    <source>
        <dbReference type="PROSITE" id="PS51677"/>
    </source>
</evidence>
<dbReference type="AlphaFoldDB" id="A0A4V2SYC5"/>
<dbReference type="GO" id="GO:0005975">
    <property type="term" value="P:carbohydrate metabolic process"/>
    <property type="evidence" value="ECO:0007669"/>
    <property type="project" value="InterPro"/>
</dbReference>
<dbReference type="Pfam" id="PF01522">
    <property type="entry name" value="Polysacc_deac_1"/>
    <property type="match status" value="1"/>
</dbReference>